<keyword evidence="3" id="KW-1185">Reference proteome</keyword>
<gene>
    <name evidence="2" type="ORF">ASPCAL03669</name>
</gene>
<dbReference type="EMBL" id="CDMC01000003">
    <property type="protein sequence ID" value="CEL02500.1"/>
    <property type="molecule type" value="Genomic_DNA"/>
</dbReference>
<proteinExistence type="predicted"/>
<dbReference type="SUPFAM" id="SSF48452">
    <property type="entry name" value="TPR-like"/>
    <property type="match status" value="2"/>
</dbReference>
<sequence>MEPISTSIGIIALADPALKFTNYLMTIRSTSRTINAEIKALIKLISAIRSTHQQLEELWLRNLKKRSTSDDAESGGNNGNGDNRIIDEIWQNANNFIEQCNRSVFQLEDWLKNVVGKGGQVPTSKIDAFKKAIRREHGAEEYRRIFNHLQQCQNGIHTSVYSLTLYYTNKLHKSLGELSDASRNQFAELQASVRELRRDVQGLGTDNSPQSPRTPASSVTFNKHFYIPQNVMSYYTGREKQLSELEQMLDVVRSRERQTHQKRFVIHGLGGSGKTQFCCKFAQDNREHYWAVFWINGSSNESAKHSFAEIARIGGTEPNDKAAKHWLSNLSKPWLLLIDNADNPDIDVMDFIPAGDRGVIMITTKNPTVAGNCTQGTHLLHFERLENEEARDLLLASAAIPQPWATSTAEHADRIAQILGYLPLALVHAGKAILKRLCSLKDYHEYYQRTWNRIRRSRSRSRSRRLWSSHDLDRVDVDQKSNLHVYSSYEMIYVDLERKDDQQSRDALELLKTFSFINRENITLDLLIAAAINPRRERMAAAKEPAALPANRVSKTWKQVFHEWLVAAIEPLARSINRAVIPAVLRDEDGSPFDQDRLRRALPLLVSLGLLGCQEKTESYWMHPLVHTWVRQRPETGTAEQAVWCHAAATVLLRSIFMIAPTEFTDQDASLKRQISPHFESVLSYRKEIASRLEENRRAHGRLLHRLSRLFPQPSSQRIQVLEDAKYSLVCQQRGEWTRAETLQRQVREYIFAMLGPESRLGVQITVLLSVNLKLQTRNNEARQLLQQALRACKRLNGPDHYKTLMIKDMLGTVCLSCSRLREAQALHQDVVNRFKSLKEFGLDHEDTLTAIHHLALVKQRFLQHDEAFILLKEVHERLGKKSPGKDKTLDVQNDLAGIYGFMGERYLPQALALSEEVTQLRAGRLGDNSVSTLLSKLTTTKVKIAMGRFAEAERDLLEGLSLVKEILGKTHLGTLVAQTWLGHLYWRQGRYAKAQAILEEVIEAQNFAHSKRADGEHIDRVQAMWFLVHCYEDQGKISEALQMGEKVTQLVTNFGGKGLGRQHKLWGYVQEKNEQLLKLKKQGGRCMVAALAGDEERTPPPKKVVKGLTF</sequence>
<dbReference type="SUPFAM" id="SSF52540">
    <property type="entry name" value="P-loop containing nucleoside triphosphate hydrolases"/>
    <property type="match status" value="1"/>
</dbReference>
<accession>A0A0U5GNZ3</accession>
<dbReference type="OrthoDB" id="5086500at2759"/>
<dbReference type="InterPro" id="IPR027417">
    <property type="entry name" value="P-loop_NTPase"/>
</dbReference>
<evidence type="ECO:0000259" key="1">
    <source>
        <dbReference type="Pfam" id="PF00931"/>
    </source>
</evidence>
<feature type="domain" description="NB-ARC" evidence="1">
    <location>
        <begin position="258"/>
        <end position="396"/>
    </location>
</feature>
<dbReference type="Gene3D" id="3.40.50.300">
    <property type="entry name" value="P-loop containing nucleotide triphosphate hydrolases"/>
    <property type="match status" value="1"/>
</dbReference>
<dbReference type="GO" id="GO:0043531">
    <property type="term" value="F:ADP binding"/>
    <property type="evidence" value="ECO:0007669"/>
    <property type="project" value="InterPro"/>
</dbReference>
<reference evidence="3" key="1">
    <citation type="journal article" date="2016" name="Genome Announc.">
        <title>Draft genome sequences of fungus Aspergillus calidoustus.</title>
        <authorList>
            <person name="Horn F."/>
            <person name="Linde J."/>
            <person name="Mattern D.J."/>
            <person name="Walther G."/>
            <person name="Guthke R."/>
            <person name="Scherlach K."/>
            <person name="Martin K."/>
            <person name="Brakhage A.A."/>
            <person name="Petzke L."/>
            <person name="Valiante V."/>
        </authorList>
    </citation>
    <scope>NUCLEOTIDE SEQUENCE [LARGE SCALE GENOMIC DNA]</scope>
    <source>
        <strain evidence="3">SF006504</strain>
    </source>
</reference>
<evidence type="ECO:0000313" key="3">
    <source>
        <dbReference type="Proteomes" id="UP000054771"/>
    </source>
</evidence>
<dbReference type="Pfam" id="PF00931">
    <property type="entry name" value="NB-ARC"/>
    <property type="match status" value="1"/>
</dbReference>
<dbReference type="AlphaFoldDB" id="A0A0U5GNZ3"/>
<dbReference type="InterPro" id="IPR011990">
    <property type="entry name" value="TPR-like_helical_dom_sf"/>
</dbReference>
<dbReference type="Gene3D" id="1.25.40.10">
    <property type="entry name" value="Tetratricopeptide repeat domain"/>
    <property type="match status" value="2"/>
</dbReference>
<dbReference type="PANTHER" id="PTHR46082:SF6">
    <property type="entry name" value="AAA+ ATPASE DOMAIN-CONTAINING PROTEIN-RELATED"/>
    <property type="match status" value="1"/>
</dbReference>
<dbReference type="Proteomes" id="UP000054771">
    <property type="component" value="Unassembled WGS sequence"/>
</dbReference>
<name>A0A0U5GNZ3_ASPCI</name>
<dbReference type="OMA" id="KWARERP"/>
<dbReference type="InterPro" id="IPR002182">
    <property type="entry name" value="NB-ARC"/>
</dbReference>
<organism evidence="2 3">
    <name type="scientific">Aspergillus calidoustus</name>
    <dbReference type="NCBI Taxonomy" id="454130"/>
    <lineage>
        <taxon>Eukaryota</taxon>
        <taxon>Fungi</taxon>
        <taxon>Dikarya</taxon>
        <taxon>Ascomycota</taxon>
        <taxon>Pezizomycotina</taxon>
        <taxon>Eurotiomycetes</taxon>
        <taxon>Eurotiomycetidae</taxon>
        <taxon>Eurotiales</taxon>
        <taxon>Aspergillaceae</taxon>
        <taxon>Aspergillus</taxon>
        <taxon>Aspergillus subgen. Nidulantes</taxon>
    </lineage>
</organism>
<dbReference type="STRING" id="454130.A0A0U5GNZ3"/>
<dbReference type="InterPro" id="IPR053137">
    <property type="entry name" value="NLR-like"/>
</dbReference>
<dbReference type="PANTHER" id="PTHR46082">
    <property type="entry name" value="ATP/GTP-BINDING PROTEIN-RELATED"/>
    <property type="match status" value="1"/>
</dbReference>
<protein>
    <recommendedName>
        <fullName evidence="1">NB-ARC domain-containing protein</fullName>
    </recommendedName>
</protein>
<dbReference type="Pfam" id="PF13424">
    <property type="entry name" value="TPR_12"/>
    <property type="match status" value="2"/>
</dbReference>
<evidence type="ECO:0000313" key="2">
    <source>
        <dbReference type="EMBL" id="CEL02500.1"/>
    </source>
</evidence>